<feature type="region of interest" description="Disordered" evidence="1">
    <location>
        <begin position="1"/>
        <end position="21"/>
    </location>
</feature>
<accession>A0A1H9WWZ7</accession>
<dbReference type="AlphaFoldDB" id="A0A1H9WWZ7"/>
<dbReference type="EMBL" id="FOFR01000053">
    <property type="protein sequence ID" value="SES38354.1"/>
    <property type="molecule type" value="Genomic_DNA"/>
</dbReference>
<proteinExistence type="predicted"/>
<gene>
    <name evidence="2" type="ORF">SAMN05216188_1531</name>
</gene>
<dbReference type="RefSeq" id="WP_089962623.1">
    <property type="nucleotide sequence ID" value="NZ_FOFR01000053.1"/>
</dbReference>
<sequence length="190" mass="19804">MPSKNRTKTTTKIEKDSGVTAPETAADKLRAVLVAAPGSTAVDLAASVGINKSTAGKILARWEANGTAIRTARGVVDGRRAGDLWSAVATDVVEPDVVAEPESAEAVVPTREPFEPLKEGRLKPGALRELTESYLRMHPGEAFGPTHIGRALGRSQGAVNNALEALTSAGTVVKTQEAPKRFAIAANATN</sequence>
<keyword evidence="3" id="KW-1185">Reference proteome</keyword>
<protein>
    <submittedName>
        <fullName evidence="2">Uncharacterized protein</fullName>
    </submittedName>
</protein>
<evidence type="ECO:0000256" key="1">
    <source>
        <dbReference type="SAM" id="MobiDB-lite"/>
    </source>
</evidence>
<reference evidence="3" key="1">
    <citation type="submission" date="2016-10" db="EMBL/GenBank/DDBJ databases">
        <authorList>
            <person name="Varghese N."/>
            <person name="Submissions S."/>
        </authorList>
    </citation>
    <scope>NUCLEOTIDE SEQUENCE [LARGE SCALE GENOMIC DNA]</scope>
    <source>
        <strain evidence="3">CGMCC 4.3525</strain>
    </source>
</reference>
<evidence type="ECO:0000313" key="3">
    <source>
        <dbReference type="Proteomes" id="UP000199352"/>
    </source>
</evidence>
<dbReference type="Proteomes" id="UP000199352">
    <property type="component" value="Unassembled WGS sequence"/>
</dbReference>
<evidence type="ECO:0000313" key="2">
    <source>
        <dbReference type="EMBL" id="SES38354.1"/>
    </source>
</evidence>
<organism evidence="2 3">
    <name type="scientific">Lentzea xinjiangensis</name>
    <dbReference type="NCBI Taxonomy" id="402600"/>
    <lineage>
        <taxon>Bacteria</taxon>
        <taxon>Bacillati</taxon>
        <taxon>Actinomycetota</taxon>
        <taxon>Actinomycetes</taxon>
        <taxon>Pseudonocardiales</taxon>
        <taxon>Pseudonocardiaceae</taxon>
        <taxon>Lentzea</taxon>
    </lineage>
</organism>
<dbReference type="OrthoDB" id="3623544at2"/>
<name>A0A1H9WWZ7_9PSEU</name>